<evidence type="ECO:0000313" key="3">
    <source>
        <dbReference type="Proteomes" id="UP001179952"/>
    </source>
</evidence>
<gene>
    <name evidence="2" type="ORF">QJS04_geneDACA017010</name>
</gene>
<organism evidence="2 3">
    <name type="scientific">Acorus gramineus</name>
    <name type="common">Dwarf sweet flag</name>
    <dbReference type="NCBI Taxonomy" id="55184"/>
    <lineage>
        <taxon>Eukaryota</taxon>
        <taxon>Viridiplantae</taxon>
        <taxon>Streptophyta</taxon>
        <taxon>Embryophyta</taxon>
        <taxon>Tracheophyta</taxon>
        <taxon>Spermatophyta</taxon>
        <taxon>Magnoliopsida</taxon>
        <taxon>Liliopsida</taxon>
        <taxon>Acoraceae</taxon>
        <taxon>Acorus</taxon>
    </lineage>
</organism>
<evidence type="ECO:0000313" key="2">
    <source>
        <dbReference type="EMBL" id="KAK1264846.1"/>
    </source>
</evidence>
<accession>A0AAV9ALZ1</accession>
<dbReference type="EMBL" id="JAUJYN010000008">
    <property type="protein sequence ID" value="KAK1264846.1"/>
    <property type="molecule type" value="Genomic_DNA"/>
</dbReference>
<protein>
    <recommendedName>
        <fullName evidence="4">Ubiquinol-cytochrome c reductase complex 6.7 kDa protein</fullName>
    </recommendedName>
</protein>
<keyword evidence="1" id="KW-0472">Membrane</keyword>
<name>A0AAV9ALZ1_ACOGR</name>
<keyword evidence="3" id="KW-1185">Reference proteome</keyword>
<evidence type="ECO:0000256" key="1">
    <source>
        <dbReference type="SAM" id="Phobius"/>
    </source>
</evidence>
<dbReference type="Proteomes" id="UP001179952">
    <property type="component" value="Unassembled WGS sequence"/>
</dbReference>
<reference evidence="2" key="2">
    <citation type="submission" date="2023-06" db="EMBL/GenBank/DDBJ databases">
        <authorList>
            <person name="Ma L."/>
            <person name="Liu K.-W."/>
            <person name="Li Z."/>
            <person name="Hsiao Y.-Y."/>
            <person name="Qi Y."/>
            <person name="Fu T."/>
            <person name="Tang G."/>
            <person name="Zhang D."/>
            <person name="Sun W.-H."/>
            <person name="Liu D.-K."/>
            <person name="Li Y."/>
            <person name="Chen G.-Z."/>
            <person name="Liu X.-D."/>
            <person name="Liao X.-Y."/>
            <person name="Jiang Y.-T."/>
            <person name="Yu X."/>
            <person name="Hao Y."/>
            <person name="Huang J."/>
            <person name="Zhao X.-W."/>
            <person name="Ke S."/>
            <person name="Chen Y.-Y."/>
            <person name="Wu W.-L."/>
            <person name="Hsu J.-L."/>
            <person name="Lin Y.-F."/>
            <person name="Huang M.-D."/>
            <person name="Li C.-Y."/>
            <person name="Huang L."/>
            <person name="Wang Z.-W."/>
            <person name="Zhao X."/>
            <person name="Zhong W.-Y."/>
            <person name="Peng D.-H."/>
            <person name="Ahmad S."/>
            <person name="Lan S."/>
            <person name="Zhang J.-S."/>
            <person name="Tsai W.-C."/>
            <person name="Van De Peer Y."/>
            <person name="Liu Z.-J."/>
        </authorList>
    </citation>
    <scope>NUCLEOTIDE SEQUENCE</scope>
    <source>
        <strain evidence="2">SCP</strain>
        <tissue evidence="2">Leaves</tissue>
    </source>
</reference>
<reference evidence="2" key="1">
    <citation type="journal article" date="2023" name="Nat. Commun.">
        <title>Diploid and tetraploid genomes of Acorus and the evolution of monocots.</title>
        <authorList>
            <person name="Ma L."/>
            <person name="Liu K.W."/>
            <person name="Li Z."/>
            <person name="Hsiao Y.Y."/>
            <person name="Qi Y."/>
            <person name="Fu T."/>
            <person name="Tang G.D."/>
            <person name="Zhang D."/>
            <person name="Sun W.H."/>
            <person name="Liu D.K."/>
            <person name="Li Y."/>
            <person name="Chen G.Z."/>
            <person name="Liu X.D."/>
            <person name="Liao X.Y."/>
            <person name="Jiang Y.T."/>
            <person name="Yu X."/>
            <person name="Hao Y."/>
            <person name="Huang J."/>
            <person name="Zhao X.W."/>
            <person name="Ke S."/>
            <person name="Chen Y.Y."/>
            <person name="Wu W.L."/>
            <person name="Hsu J.L."/>
            <person name="Lin Y.F."/>
            <person name="Huang M.D."/>
            <person name="Li C.Y."/>
            <person name="Huang L."/>
            <person name="Wang Z.W."/>
            <person name="Zhao X."/>
            <person name="Zhong W.Y."/>
            <person name="Peng D.H."/>
            <person name="Ahmad S."/>
            <person name="Lan S."/>
            <person name="Zhang J.S."/>
            <person name="Tsai W.C."/>
            <person name="Van de Peer Y."/>
            <person name="Liu Z.J."/>
        </authorList>
    </citation>
    <scope>NUCLEOTIDE SEQUENCE</scope>
    <source>
        <strain evidence="2">SCP</strain>
    </source>
</reference>
<comment type="caution">
    <text evidence="2">The sequence shown here is derived from an EMBL/GenBank/DDBJ whole genome shotgun (WGS) entry which is preliminary data.</text>
</comment>
<keyword evidence="1" id="KW-0812">Transmembrane</keyword>
<sequence>MAAASGSGLFKFLRPGLRPQASDITAAAGWGIAATAGAIWLIQPFDWIKKQLFERPEAEA</sequence>
<dbReference type="AlphaFoldDB" id="A0AAV9ALZ1"/>
<evidence type="ECO:0008006" key="4">
    <source>
        <dbReference type="Google" id="ProtNLM"/>
    </source>
</evidence>
<feature type="transmembrane region" description="Helical" evidence="1">
    <location>
        <begin position="24"/>
        <end position="42"/>
    </location>
</feature>
<keyword evidence="1" id="KW-1133">Transmembrane helix</keyword>
<proteinExistence type="predicted"/>